<comment type="caution">
    <text evidence="1">The sequence shown here is derived from an EMBL/GenBank/DDBJ whole genome shotgun (WGS) entry which is preliminary data.</text>
</comment>
<organism evidence="1 2">
    <name type="scientific">Coniosporium uncinatum</name>
    <dbReference type="NCBI Taxonomy" id="93489"/>
    <lineage>
        <taxon>Eukaryota</taxon>
        <taxon>Fungi</taxon>
        <taxon>Dikarya</taxon>
        <taxon>Ascomycota</taxon>
        <taxon>Pezizomycotina</taxon>
        <taxon>Dothideomycetes</taxon>
        <taxon>Dothideomycetes incertae sedis</taxon>
        <taxon>Coniosporium</taxon>
    </lineage>
</organism>
<accession>A0ACC3CZ15</accession>
<dbReference type="Proteomes" id="UP001186974">
    <property type="component" value="Unassembled WGS sequence"/>
</dbReference>
<gene>
    <name evidence="1" type="ORF">LTS18_010889</name>
</gene>
<sequence length="78" mass="8632">MSLRDRLIGTWSLLSVYIHPLSDPTQRTDILGDSPEGMLIYTPEGYMSAWHTKSHAAPYDAQADGQAQAYMNKLGYAG</sequence>
<feature type="non-terminal residue" evidence="1">
    <location>
        <position position="78"/>
    </location>
</feature>
<keyword evidence="2" id="KW-1185">Reference proteome</keyword>
<name>A0ACC3CZ15_9PEZI</name>
<evidence type="ECO:0000313" key="1">
    <source>
        <dbReference type="EMBL" id="KAK3059432.1"/>
    </source>
</evidence>
<protein>
    <submittedName>
        <fullName evidence="1">Uncharacterized protein</fullName>
    </submittedName>
</protein>
<proteinExistence type="predicted"/>
<evidence type="ECO:0000313" key="2">
    <source>
        <dbReference type="Proteomes" id="UP001186974"/>
    </source>
</evidence>
<reference evidence="1" key="1">
    <citation type="submission" date="2024-09" db="EMBL/GenBank/DDBJ databases">
        <title>Black Yeasts Isolated from many extreme environments.</title>
        <authorList>
            <person name="Coleine C."/>
            <person name="Stajich J.E."/>
            <person name="Selbmann L."/>
        </authorList>
    </citation>
    <scope>NUCLEOTIDE SEQUENCE</scope>
    <source>
        <strain evidence="1">CCFEE 5737</strain>
    </source>
</reference>
<dbReference type="EMBL" id="JAWDJW010009415">
    <property type="protein sequence ID" value="KAK3059432.1"/>
    <property type="molecule type" value="Genomic_DNA"/>
</dbReference>